<dbReference type="Ensembl" id="ENSPNAT00000051587.1">
    <property type="protein sequence ID" value="ENSPNAP00000042264.1"/>
    <property type="gene ID" value="ENSPNAG00000033661.1"/>
</dbReference>
<evidence type="ECO:0000313" key="2">
    <source>
        <dbReference type="Proteomes" id="UP001501920"/>
    </source>
</evidence>
<dbReference type="Ensembl" id="ENSPNAT00000046658.1">
    <property type="protein sequence ID" value="ENSPNAP00000066036.1"/>
    <property type="gene ID" value="ENSPNAG00000030549.1"/>
</dbReference>
<name>A0AAR2IW41_PYGNA</name>
<dbReference type="Proteomes" id="UP001501920">
    <property type="component" value="Chromosome 21"/>
</dbReference>
<proteinExistence type="predicted"/>
<evidence type="ECO:0000313" key="1">
    <source>
        <dbReference type="Ensembl" id="ENSPNAP00000042264.1"/>
    </source>
</evidence>
<organism evidence="1 2">
    <name type="scientific">Pygocentrus nattereri</name>
    <name type="common">Red-bellied piranha</name>
    <dbReference type="NCBI Taxonomy" id="42514"/>
    <lineage>
        <taxon>Eukaryota</taxon>
        <taxon>Metazoa</taxon>
        <taxon>Chordata</taxon>
        <taxon>Craniata</taxon>
        <taxon>Vertebrata</taxon>
        <taxon>Euteleostomi</taxon>
        <taxon>Actinopterygii</taxon>
        <taxon>Neopterygii</taxon>
        <taxon>Teleostei</taxon>
        <taxon>Ostariophysi</taxon>
        <taxon>Characiformes</taxon>
        <taxon>Characoidei</taxon>
        <taxon>Pygocentrus</taxon>
    </lineage>
</organism>
<sequence length="216" mass="25315">MKKQLTLDTQQYHRKLLLTTYFRYDDSSDPPPFTPKSAWTPKLSQVPNTVRKIIRADKYAVKNLPWNHRENPNLNLEEQQALLQLRRDKSIIIKPADKGSAAVIMDRDSYIKEAERQLNQEEYYKKLPEPIFLETVPEVRTILSQLREGGYINKKQETYLMGPDNPRQRFFYLLPKIHKSPETWSIPYEMPPGRPIVSDCGSETYGDLNLTYDPNT</sequence>
<reference evidence="1 2" key="1">
    <citation type="submission" date="2020-10" db="EMBL/GenBank/DDBJ databases">
        <title>Pygocentrus nattereri (red-bellied piranha) genome, fPygNat1, primary haplotype.</title>
        <authorList>
            <person name="Myers G."/>
            <person name="Meyer A."/>
            <person name="Karagic N."/>
            <person name="Pippel M."/>
            <person name="Winkler S."/>
            <person name="Tracey A."/>
            <person name="Wood J."/>
            <person name="Formenti G."/>
            <person name="Howe K."/>
            <person name="Fedrigo O."/>
            <person name="Jarvis E.D."/>
        </authorList>
    </citation>
    <scope>NUCLEOTIDE SEQUENCE [LARGE SCALE GENOMIC DNA]</scope>
</reference>
<keyword evidence="2" id="KW-1185">Reference proteome</keyword>
<accession>A0AAR2IW41</accession>
<dbReference type="Proteomes" id="UP001501920">
    <property type="component" value="Chromosome 18"/>
</dbReference>
<protein>
    <submittedName>
        <fullName evidence="1">Uncharacterized protein</fullName>
    </submittedName>
</protein>
<reference evidence="1" key="2">
    <citation type="submission" date="2025-05" db="UniProtKB">
        <authorList>
            <consortium name="Ensembl"/>
        </authorList>
    </citation>
    <scope>IDENTIFICATION</scope>
</reference>
<dbReference type="GeneTree" id="ENSGT00940000154669"/>
<dbReference type="AlphaFoldDB" id="A0AAR2IW41"/>